<dbReference type="Pfam" id="PF06713">
    <property type="entry name" value="bPH_4"/>
    <property type="match status" value="1"/>
</dbReference>
<feature type="domain" description="Uncharacterized protein YyaB-like PH" evidence="2">
    <location>
        <begin position="68"/>
        <end position="140"/>
    </location>
</feature>
<protein>
    <submittedName>
        <fullName evidence="3">PH domain-containing protein</fullName>
    </submittedName>
</protein>
<organism evidence="3 4">
    <name type="scientific">Kaistella treverensis</name>
    <dbReference type="NCBI Taxonomy" id="631455"/>
    <lineage>
        <taxon>Bacteria</taxon>
        <taxon>Pseudomonadati</taxon>
        <taxon>Bacteroidota</taxon>
        <taxon>Flavobacteriia</taxon>
        <taxon>Flavobacteriales</taxon>
        <taxon>Weeksellaceae</taxon>
        <taxon>Chryseobacterium group</taxon>
        <taxon>Kaistella</taxon>
    </lineage>
</organism>
<keyword evidence="4" id="KW-1185">Reference proteome</keyword>
<keyword evidence="1" id="KW-0812">Transmembrane</keyword>
<gene>
    <name evidence="3" type="ORF">SAMN05421638_0689</name>
</gene>
<sequence>MSKIIVFKTKLGKKFFVINFAILAMLLFFLIAKWFFEIEQSIFIIGLAFCTGAFLYVLTSFLFLKLIIKGNFLIVYWFFNLYEVDIKTITTIEIGKTMWVGFHKHGTATKGLTISSKFKNDLYITPQNEETFLHNLIEINPNIICKKY</sequence>
<evidence type="ECO:0000313" key="3">
    <source>
        <dbReference type="EMBL" id="SFI69542.1"/>
    </source>
</evidence>
<proteinExistence type="predicted"/>
<dbReference type="Proteomes" id="UP000242560">
    <property type="component" value="Unassembled WGS sequence"/>
</dbReference>
<feature type="transmembrane region" description="Helical" evidence="1">
    <location>
        <begin position="15"/>
        <end position="36"/>
    </location>
</feature>
<evidence type="ECO:0000256" key="1">
    <source>
        <dbReference type="SAM" id="Phobius"/>
    </source>
</evidence>
<reference evidence="4" key="1">
    <citation type="submission" date="2016-10" db="EMBL/GenBank/DDBJ databases">
        <authorList>
            <person name="Varghese N."/>
            <person name="Submissions S."/>
        </authorList>
    </citation>
    <scope>NUCLEOTIDE SEQUENCE [LARGE SCALE GENOMIC DNA]</scope>
    <source>
        <strain evidence="4">DSM 22251</strain>
    </source>
</reference>
<accession>A0A1I3KAM5</accession>
<keyword evidence="1" id="KW-1133">Transmembrane helix</keyword>
<feature type="transmembrane region" description="Helical" evidence="1">
    <location>
        <begin position="42"/>
        <end position="64"/>
    </location>
</feature>
<evidence type="ECO:0000313" key="4">
    <source>
        <dbReference type="Proteomes" id="UP000242560"/>
    </source>
</evidence>
<dbReference type="AlphaFoldDB" id="A0A1I3KAM5"/>
<dbReference type="GO" id="GO:0030153">
    <property type="term" value="P:bacteriocin immunity"/>
    <property type="evidence" value="ECO:0007669"/>
    <property type="project" value="InterPro"/>
</dbReference>
<keyword evidence="1" id="KW-0472">Membrane</keyword>
<dbReference type="EMBL" id="FORQ01000001">
    <property type="protein sequence ID" value="SFI69542.1"/>
    <property type="molecule type" value="Genomic_DNA"/>
</dbReference>
<evidence type="ECO:0000259" key="2">
    <source>
        <dbReference type="Pfam" id="PF06713"/>
    </source>
</evidence>
<name>A0A1I3KAM5_9FLAO</name>
<dbReference type="InterPro" id="IPR009589">
    <property type="entry name" value="PH_YyaB-like"/>
</dbReference>
<dbReference type="RefSeq" id="WP_089818634.1">
    <property type="nucleotide sequence ID" value="NZ_FORQ01000001.1"/>
</dbReference>